<dbReference type="PROSITE" id="PS50995">
    <property type="entry name" value="HTH_MARR_2"/>
    <property type="match status" value="1"/>
</dbReference>
<dbReference type="PANTHER" id="PTHR42756">
    <property type="entry name" value="TRANSCRIPTIONAL REGULATOR, MARR"/>
    <property type="match status" value="1"/>
</dbReference>
<gene>
    <name evidence="5" type="ORF">ACFPOG_08375</name>
</gene>
<dbReference type="SMART" id="SM00347">
    <property type="entry name" value="HTH_MARR"/>
    <property type="match status" value="1"/>
</dbReference>
<dbReference type="InterPro" id="IPR001387">
    <property type="entry name" value="Cro/C1-type_HTH"/>
</dbReference>
<dbReference type="PANTHER" id="PTHR42756:SF1">
    <property type="entry name" value="TRANSCRIPTIONAL REPRESSOR OF EMRAB OPERON"/>
    <property type="match status" value="1"/>
</dbReference>
<keyword evidence="1" id="KW-0805">Transcription regulation</keyword>
<dbReference type="EMBL" id="JBHSMJ010000009">
    <property type="protein sequence ID" value="MFC5448274.1"/>
    <property type="molecule type" value="Genomic_DNA"/>
</dbReference>
<reference evidence="6" key="1">
    <citation type="journal article" date="2019" name="Int. J. Syst. Evol. Microbiol.">
        <title>The Global Catalogue of Microorganisms (GCM) 10K type strain sequencing project: providing services to taxonomists for standard genome sequencing and annotation.</title>
        <authorList>
            <consortium name="The Broad Institute Genomics Platform"/>
            <consortium name="The Broad Institute Genome Sequencing Center for Infectious Disease"/>
            <person name="Wu L."/>
            <person name="Ma J."/>
        </authorList>
    </citation>
    <scope>NUCLEOTIDE SEQUENCE [LARGE SCALE GENOMIC DNA]</scope>
    <source>
        <strain evidence="6">KACC 11904</strain>
    </source>
</reference>
<keyword evidence="6" id="KW-1185">Reference proteome</keyword>
<keyword evidence="3" id="KW-0804">Transcription</keyword>
<dbReference type="RefSeq" id="WP_270878545.1">
    <property type="nucleotide sequence ID" value="NZ_JAQFVF010000020.1"/>
</dbReference>
<dbReference type="InterPro" id="IPR000835">
    <property type="entry name" value="HTH_MarR-typ"/>
</dbReference>
<comment type="caution">
    <text evidence="5">The sequence shown here is derived from an EMBL/GenBank/DDBJ whole genome shotgun (WGS) entry which is preliminary data.</text>
</comment>
<feature type="domain" description="HTH marR-type" evidence="4">
    <location>
        <begin position="7"/>
        <end position="140"/>
    </location>
</feature>
<evidence type="ECO:0000256" key="1">
    <source>
        <dbReference type="ARBA" id="ARBA00023015"/>
    </source>
</evidence>
<accession>A0ABW0K4R4</accession>
<evidence type="ECO:0000256" key="2">
    <source>
        <dbReference type="ARBA" id="ARBA00023125"/>
    </source>
</evidence>
<dbReference type="InterPro" id="IPR036390">
    <property type="entry name" value="WH_DNA-bd_sf"/>
</dbReference>
<dbReference type="Gene3D" id="1.10.10.10">
    <property type="entry name" value="Winged helix-like DNA-binding domain superfamily/Winged helix DNA-binding domain"/>
    <property type="match status" value="1"/>
</dbReference>
<name>A0ABW0K4R4_9BACL</name>
<evidence type="ECO:0000313" key="6">
    <source>
        <dbReference type="Proteomes" id="UP001596044"/>
    </source>
</evidence>
<evidence type="ECO:0000313" key="5">
    <source>
        <dbReference type="EMBL" id="MFC5448274.1"/>
    </source>
</evidence>
<dbReference type="Pfam" id="PF01047">
    <property type="entry name" value="MarR"/>
    <property type="match status" value="1"/>
</dbReference>
<dbReference type="Proteomes" id="UP001596044">
    <property type="component" value="Unassembled WGS sequence"/>
</dbReference>
<keyword evidence="2" id="KW-0238">DNA-binding</keyword>
<sequence>MEHEFLKKCLYFNVNRLSRVITRIAEEEFAGTGLTPMYGFIIRIINAEPGISQKELAEKLYIAPSTLTRFIDKLEVKQLAQRKVQGKTVLVYPTEKGQQLNDMIVQSSKNFERRYQEVLGVEQSRQLSQSLEATSGELEK</sequence>
<organism evidence="5 6">
    <name type="scientific">Paenibacillus aestuarii</name>
    <dbReference type="NCBI Taxonomy" id="516965"/>
    <lineage>
        <taxon>Bacteria</taxon>
        <taxon>Bacillati</taxon>
        <taxon>Bacillota</taxon>
        <taxon>Bacilli</taxon>
        <taxon>Bacillales</taxon>
        <taxon>Paenibacillaceae</taxon>
        <taxon>Paenibacillus</taxon>
    </lineage>
</organism>
<proteinExistence type="predicted"/>
<protein>
    <submittedName>
        <fullName evidence="5">MarR family winged helix-turn-helix transcriptional regulator</fullName>
    </submittedName>
</protein>
<evidence type="ECO:0000259" key="4">
    <source>
        <dbReference type="PROSITE" id="PS50995"/>
    </source>
</evidence>
<evidence type="ECO:0000256" key="3">
    <source>
        <dbReference type="ARBA" id="ARBA00023163"/>
    </source>
</evidence>
<dbReference type="CDD" id="cd00093">
    <property type="entry name" value="HTH_XRE"/>
    <property type="match status" value="1"/>
</dbReference>
<dbReference type="SUPFAM" id="SSF46785">
    <property type="entry name" value="Winged helix' DNA-binding domain"/>
    <property type="match status" value="1"/>
</dbReference>
<dbReference type="InterPro" id="IPR036388">
    <property type="entry name" value="WH-like_DNA-bd_sf"/>
</dbReference>